<dbReference type="CDD" id="cd07903">
    <property type="entry name" value="Adenylation_DNA_ligase_IV"/>
    <property type="match status" value="1"/>
</dbReference>
<keyword evidence="12 15" id="KW-0234">DNA repair</keyword>
<dbReference type="SMART" id="SM00292">
    <property type="entry name" value="BRCT"/>
    <property type="match status" value="2"/>
</dbReference>
<dbReference type="SUPFAM" id="SSF52113">
    <property type="entry name" value="BRCT domain"/>
    <property type="match status" value="2"/>
</dbReference>
<feature type="domain" description="BRCT" evidence="18">
    <location>
        <begin position="637"/>
        <end position="728"/>
    </location>
</feature>
<dbReference type="Gene3D" id="2.40.50.140">
    <property type="entry name" value="Nucleic acid-binding proteins"/>
    <property type="match status" value="1"/>
</dbReference>
<keyword evidence="10" id="KW-0460">Magnesium</keyword>
<evidence type="ECO:0000259" key="18">
    <source>
        <dbReference type="PROSITE" id="PS50172"/>
    </source>
</evidence>
<keyword evidence="4 15" id="KW-0436">Ligase</keyword>
<feature type="domain" description="ATP-dependent DNA ligase family profile" evidence="17">
    <location>
        <begin position="351"/>
        <end position="481"/>
    </location>
</feature>
<dbReference type="GO" id="GO:0003677">
    <property type="term" value="F:DNA binding"/>
    <property type="evidence" value="ECO:0007669"/>
    <property type="project" value="InterPro"/>
</dbReference>
<evidence type="ECO:0000256" key="6">
    <source>
        <dbReference type="ARBA" id="ARBA00022737"/>
    </source>
</evidence>
<evidence type="ECO:0000256" key="7">
    <source>
        <dbReference type="ARBA" id="ARBA00022741"/>
    </source>
</evidence>
<name>A0AAD5Y7M5_9FUNG</name>
<dbReference type="InterPro" id="IPR012340">
    <property type="entry name" value="NA-bd_OB-fold"/>
</dbReference>
<evidence type="ECO:0000313" key="19">
    <source>
        <dbReference type="EMBL" id="KAJ3256149.1"/>
    </source>
</evidence>
<keyword evidence="8 15" id="KW-0227">DNA damage</keyword>
<dbReference type="GO" id="GO:0006310">
    <property type="term" value="P:DNA recombination"/>
    <property type="evidence" value="ECO:0007669"/>
    <property type="project" value="UniProtKB-KW"/>
</dbReference>
<evidence type="ECO:0000256" key="5">
    <source>
        <dbReference type="ARBA" id="ARBA00022723"/>
    </source>
</evidence>
<dbReference type="Gene3D" id="3.40.50.10190">
    <property type="entry name" value="BRCT domain"/>
    <property type="match status" value="2"/>
</dbReference>
<gene>
    <name evidence="19" type="primary">LIG4</name>
    <name evidence="19" type="ORF">HK103_005718</name>
</gene>
<dbReference type="EMBL" id="JADGKB010000055">
    <property type="protein sequence ID" value="KAJ3256149.1"/>
    <property type="molecule type" value="Genomic_DNA"/>
</dbReference>
<keyword evidence="7 15" id="KW-0547">Nucleotide-binding</keyword>
<comment type="subcellular location">
    <subcellularLocation>
        <location evidence="2">Nucleus</location>
    </subcellularLocation>
</comment>
<evidence type="ECO:0000259" key="17">
    <source>
        <dbReference type="PROSITE" id="PS50160"/>
    </source>
</evidence>
<dbReference type="InterPro" id="IPR044125">
    <property type="entry name" value="Adenylation_DNA_ligase_IV"/>
</dbReference>
<dbReference type="Pfam" id="PF04679">
    <property type="entry name" value="DNA_ligase_A_C"/>
    <property type="match status" value="1"/>
</dbReference>
<evidence type="ECO:0000256" key="16">
    <source>
        <dbReference type="RuleBase" id="RU004196"/>
    </source>
</evidence>
<dbReference type="PROSITE" id="PS50172">
    <property type="entry name" value="BRCT"/>
    <property type="match status" value="2"/>
</dbReference>
<keyword evidence="11 15" id="KW-0233">DNA recombination</keyword>
<evidence type="ECO:0000256" key="10">
    <source>
        <dbReference type="ARBA" id="ARBA00022842"/>
    </source>
</evidence>
<dbReference type="EC" id="6.5.1.1" evidence="15"/>
<dbReference type="GO" id="GO:0071897">
    <property type="term" value="P:DNA biosynthetic process"/>
    <property type="evidence" value="ECO:0007669"/>
    <property type="project" value="InterPro"/>
</dbReference>
<keyword evidence="5" id="KW-0479">Metal-binding</keyword>
<dbReference type="PANTHER" id="PTHR45997">
    <property type="entry name" value="DNA LIGASE 4"/>
    <property type="match status" value="1"/>
</dbReference>
<dbReference type="AlphaFoldDB" id="A0AAD5Y7M5"/>
<dbReference type="InterPro" id="IPR001357">
    <property type="entry name" value="BRCT_dom"/>
</dbReference>
<dbReference type="PROSITE" id="PS50160">
    <property type="entry name" value="DNA_LIGASE_A3"/>
    <property type="match status" value="1"/>
</dbReference>
<dbReference type="Gene3D" id="1.10.3260.10">
    <property type="entry name" value="DNA ligase, ATP-dependent, N-terminal domain"/>
    <property type="match status" value="1"/>
</dbReference>
<comment type="catalytic activity">
    <reaction evidence="14 15">
        <text>ATP + (deoxyribonucleotide)n-3'-hydroxyl + 5'-phospho-(deoxyribonucleotide)m = (deoxyribonucleotide)n+m + AMP + diphosphate.</text>
        <dbReference type="EC" id="6.5.1.1"/>
    </reaction>
</comment>
<dbReference type="GO" id="GO:0005524">
    <property type="term" value="F:ATP binding"/>
    <property type="evidence" value="ECO:0007669"/>
    <property type="project" value="UniProtKB-KW"/>
</dbReference>
<evidence type="ECO:0000256" key="14">
    <source>
        <dbReference type="ARBA" id="ARBA00034003"/>
    </source>
</evidence>
<dbReference type="SUPFAM" id="SSF56091">
    <property type="entry name" value="DNA ligase/mRNA capping enzyme, catalytic domain"/>
    <property type="match status" value="1"/>
</dbReference>
<dbReference type="InterPro" id="IPR016059">
    <property type="entry name" value="DNA_ligase_ATP-dep_CS"/>
</dbReference>
<accession>A0AAD5Y7M5</accession>
<dbReference type="PROSITE" id="PS00697">
    <property type="entry name" value="DNA_LIGASE_A1"/>
    <property type="match status" value="1"/>
</dbReference>
<sequence length="911" mass="104955">MATFRVIAKTFDDLGVVPNKEAKKEKIKRLIIAWRDMNQDGFSLLRLLLPHLDSDRAVYNLKQQKLGQLYIKVLGLDPNSIDAQAISNYKDPGKGRGKVATGDFADTLKQAIRPRAKTSFANPLTVMELNNQLDLLATGDSTQKYRVISFLFNHCPVNEQVWIIRIVLKGISFLKGDLRLSMTEATILPLYHPDAYNLFQVCNNLKQICMDLADLNTKIERYPFKLFTPFAPQLSFRIAKVQEIVPMMDNKPFWVETKLDGERIQMHYEKGQYKWWSRNTKDYTIMYGSNVNNGSLVPFIDSHLNKKLKSCIFDGEMLEYNVETKSYEPFGTLKTSSIEVKREQESWIQAKTHPCFVVFDIVYLNGKSLKEHPLDQRYKQLERCIEIKDSEYLRILPHKTVETLDETLELLDNAMLKQEEGLILKKPRSKYSPNEKSDWLKLKPDYIHSLCDDVDLLLVGGYYGEGKLAGRMNSFMCCVKDDTKPGDHYVSFCKFGSGYKHEDLPSISLEQSNNWKRYNPRAPPEWFYHPNNSDNPDMIIDPENSHVVQVRGTQIVPSSKFATGYTLRFPRFSTLRADKKPNQILTLSELLESTKNNQGRLQRLVKDATVENDQKRKRSTRAKVMEQFQASTGYVEATSNLFEGLEVCVRISAETAELSKIIAEENIRKYGGKITQMPTSKTNFIIADAITVQIKAMIASDKYDILKYNYIQDCIKTNRILNISTRHIIHATQKTKRNLKTRVDKFGDSFTDQIFDSMPLVSYLTVPVWSSGPALQQHINRNKTIAEIESRYIGGSSLQFFSKCVFYIDMFDEIQISREYGEEYSIPKQLIPTDFKTRLLITDIRAYCGTVVDEIVPETTHIVVLELKRAPKLVQTLKLKGPKKRIVLLKWVIDCIENKTLLDEYQYRPIA</sequence>
<dbReference type="GO" id="GO:0046872">
    <property type="term" value="F:metal ion binding"/>
    <property type="evidence" value="ECO:0007669"/>
    <property type="project" value="UniProtKB-KW"/>
</dbReference>
<dbReference type="GO" id="GO:0006303">
    <property type="term" value="P:double-strand break repair via nonhomologous end joining"/>
    <property type="evidence" value="ECO:0007669"/>
    <property type="project" value="TreeGrafter"/>
</dbReference>
<dbReference type="InterPro" id="IPR012308">
    <property type="entry name" value="DNA_ligase_ATP-dep_N"/>
</dbReference>
<reference evidence="19" key="1">
    <citation type="submission" date="2020-05" db="EMBL/GenBank/DDBJ databases">
        <title>Phylogenomic resolution of chytrid fungi.</title>
        <authorList>
            <person name="Stajich J.E."/>
            <person name="Amses K."/>
            <person name="Simmons R."/>
            <person name="Seto K."/>
            <person name="Myers J."/>
            <person name="Bonds A."/>
            <person name="Quandt C.A."/>
            <person name="Barry K."/>
            <person name="Liu P."/>
            <person name="Grigoriev I."/>
            <person name="Longcore J.E."/>
            <person name="James T.Y."/>
        </authorList>
    </citation>
    <scope>NUCLEOTIDE SEQUENCE</scope>
    <source>
        <strain evidence="19">PLAUS21</strain>
    </source>
</reference>
<evidence type="ECO:0000256" key="1">
    <source>
        <dbReference type="ARBA" id="ARBA00001946"/>
    </source>
</evidence>
<dbReference type="Gene3D" id="3.30.470.30">
    <property type="entry name" value="DNA ligase/mRNA capping enzyme"/>
    <property type="match status" value="1"/>
</dbReference>
<evidence type="ECO:0000256" key="15">
    <source>
        <dbReference type="RuleBase" id="RU000617"/>
    </source>
</evidence>
<dbReference type="InterPro" id="IPR000977">
    <property type="entry name" value="DNA_ligase_ATP-dep"/>
</dbReference>
<dbReference type="InterPro" id="IPR036599">
    <property type="entry name" value="DNA_ligase_N_sf"/>
</dbReference>
<dbReference type="InterPro" id="IPR012310">
    <property type="entry name" value="DNA_ligase_ATP-dep_cent"/>
</dbReference>
<dbReference type="Pfam" id="PF04675">
    <property type="entry name" value="DNA_ligase_A_N"/>
    <property type="match status" value="1"/>
</dbReference>
<dbReference type="InterPro" id="IPR029710">
    <property type="entry name" value="LIG4"/>
</dbReference>
<dbReference type="PANTHER" id="PTHR45997:SF1">
    <property type="entry name" value="DNA LIGASE 4"/>
    <property type="match status" value="1"/>
</dbReference>
<evidence type="ECO:0000313" key="20">
    <source>
        <dbReference type="Proteomes" id="UP001210925"/>
    </source>
</evidence>
<dbReference type="GO" id="GO:0006297">
    <property type="term" value="P:nucleotide-excision repair, DNA gap filling"/>
    <property type="evidence" value="ECO:0007669"/>
    <property type="project" value="TreeGrafter"/>
</dbReference>
<dbReference type="Proteomes" id="UP001210925">
    <property type="component" value="Unassembled WGS sequence"/>
</dbReference>
<comment type="similarity">
    <text evidence="3 16">Belongs to the ATP-dependent DNA ligase family.</text>
</comment>
<dbReference type="Pfam" id="PF16589">
    <property type="entry name" value="BRCT_2"/>
    <property type="match status" value="1"/>
</dbReference>
<evidence type="ECO:0000256" key="2">
    <source>
        <dbReference type="ARBA" id="ARBA00004123"/>
    </source>
</evidence>
<evidence type="ECO:0000256" key="11">
    <source>
        <dbReference type="ARBA" id="ARBA00023172"/>
    </source>
</evidence>
<keyword evidence="9 15" id="KW-0067">ATP-binding</keyword>
<dbReference type="Pfam" id="PF01068">
    <property type="entry name" value="DNA_ligase_A_M"/>
    <property type="match status" value="1"/>
</dbReference>
<dbReference type="GO" id="GO:0032807">
    <property type="term" value="C:DNA ligase IV complex"/>
    <property type="evidence" value="ECO:0007669"/>
    <property type="project" value="TreeGrafter"/>
</dbReference>
<evidence type="ECO:0000256" key="3">
    <source>
        <dbReference type="ARBA" id="ARBA00007572"/>
    </source>
</evidence>
<proteinExistence type="inferred from homology"/>
<dbReference type="InterPro" id="IPR012309">
    <property type="entry name" value="DNA_ligase_ATP-dep_C"/>
</dbReference>
<organism evidence="19 20">
    <name type="scientific">Boothiomyces macroporosus</name>
    <dbReference type="NCBI Taxonomy" id="261099"/>
    <lineage>
        <taxon>Eukaryota</taxon>
        <taxon>Fungi</taxon>
        <taxon>Fungi incertae sedis</taxon>
        <taxon>Chytridiomycota</taxon>
        <taxon>Chytridiomycota incertae sedis</taxon>
        <taxon>Chytridiomycetes</taxon>
        <taxon>Rhizophydiales</taxon>
        <taxon>Terramycetaceae</taxon>
        <taxon>Boothiomyces</taxon>
    </lineage>
</organism>
<evidence type="ECO:0000256" key="8">
    <source>
        <dbReference type="ARBA" id="ARBA00022763"/>
    </source>
</evidence>
<keyword evidence="13" id="KW-0539">Nucleus</keyword>
<comment type="caution">
    <text evidence="19">The sequence shown here is derived from an EMBL/GenBank/DDBJ whole genome shotgun (WGS) entry which is preliminary data.</text>
</comment>
<keyword evidence="20" id="KW-1185">Reference proteome</keyword>
<evidence type="ECO:0000256" key="12">
    <source>
        <dbReference type="ARBA" id="ARBA00023204"/>
    </source>
</evidence>
<feature type="domain" description="BRCT" evidence="18">
    <location>
        <begin position="844"/>
        <end position="909"/>
    </location>
</feature>
<evidence type="ECO:0000256" key="4">
    <source>
        <dbReference type="ARBA" id="ARBA00022598"/>
    </source>
</evidence>
<evidence type="ECO:0000256" key="9">
    <source>
        <dbReference type="ARBA" id="ARBA00022840"/>
    </source>
</evidence>
<dbReference type="InterPro" id="IPR036420">
    <property type="entry name" value="BRCT_dom_sf"/>
</dbReference>
<keyword evidence="6" id="KW-0677">Repeat</keyword>
<protein>
    <recommendedName>
        <fullName evidence="15">DNA ligase</fullName>
        <ecNumber evidence="15">6.5.1.1</ecNumber>
    </recommendedName>
</protein>
<dbReference type="GO" id="GO:0003910">
    <property type="term" value="F:DNA ligase (ATP) activity"/>
    <property type="evidence" value="ECO:0007669"/>
    <property type="project" value="UniProtKB-EC"/>
</dbReference>
<dbReference type="SUPFAM" id="SSF50249">
    <property type="entry name" value="Nucleic acid-binding proteins"/>
    <property type="match status" value="1"/>
</dbReference>
<dbReference type="NCBIfam" id="TIGR00574">
    <property type="entry name" value="dnl1"/>
    <property type="match status" value="1"/>
</dbReference>
<comment type="cofactor">
    <cofactor evidence="1">
        <name>Mg(2+)</name>
        <dbReference type="ChEBI" id="CHEBI:18420"/>
    </cofactor>
</comment>
<evidence type="ECO:0000256" key="13">
    <source>
        <dbReference type="ARBA" id="ARBA00023242"/>
    </source>
</evidence>